<proteinExistence type="predicted"/>
<reference evidence="1 2" key="1">
    <citation type="submission" date="2019-07" db="EMBL/GenBank/DDBJ databases">
        <title>Whole genome shotgun sequence of Gluconobacter wancherniae NBRC 103581.</title>
        <authorList>
            <person name="Hosoyama A."/>
            <person name="Uohara A."/>
            <person name="Ohji S."/>
            <person name="Ichikawa N."/>
        </authorList>
    </citation>
    <scope>NUCLEOTIDE SEQUENCE [LARGE SCALE GENOMIC DNA]</scope>
    <source>
        <strain evidence="1 2">NBRC 103581</strain>
    </source>
</reference>
<accession>A0A511B1Q8</accession>
<dbReference type="Gene3D" id="1.10.357.10">
    <property type="entry name" value="Tetracycline Repressor, domain 2"/>
    <property type="match status" value="1"/>
</dbReference>
<dbReference type="EMBL" id="BJUZ01000003">
    <property type="protein sequence ID" value="GEK94400.1"/>
    <property type="molecule type" value="Genomic_DNA"/>
</dbReference>
<dbReference type="OrthoDB" id="7828598at2"/>
<dbReference type="RefSeq" id="WP_146797880.1">
    <property type="nucleotide sequence ID" value="NZ_BARC01000002.1"/>
</dbReference>
<comment type="caution">
    <text evidence="1">The sequence shown here is derived from an EMBL/GenBank/DDBJ whole genome shotgun (WGS) entry which is preliminary data.</text>
</comment>
<dbReference type="Proteomes" id="UP000321230">
    <property type="component" value="Unassembled WGS sequence"/>
</dbReference>
<organism evidence="1 2">
    <name type="scientific">Gluconobacter wancherniae NBRC 103581</name>
    <dbReference type="NCBI Taxonomy" id="656744"/>
    <lineage>
        <taxon>Bacteria</taxon>
        <taxon>Pseudomonadati</taxon>
        <taxon>Pseudomonadota</taxon>
        <taxon>Alphaproteobacteria</taxon>
        <taxon>Acetobacterales</taxon>
        <taxon>Acetobacteraceae</taxon>
        <taxon>Gluconobacter</taxon>
    </lineage>
</organism>
<dbReference type="AlphaFoldDB" id="A0A511B1Q8"/>
<evidence type="ECO:0000313" key="1">
    <source>
        <dbReference type="EMBL" id="GEK94400.1"/>
    </source>
</evidence>
<gene>
    <name evidence="1" type="ORF">GWA01_21700</name>
</gene>
<protein>
    <recommendedName>
        <fullName evidence="3">TetR family transcriptional regulator</fullName>
    </recommendedName>
</protein>
<evidence type="ECO:0008006" key="3">
    <source>
        <dbReference type="Google" id="ProtNLM"/>
    </source>
</evidence>
<name>A0A511B1Q8_9PROT</name>
<keyword evidence="2" id="KW-1185">Reference proteome</keyword>
<sequence>MEPATDTSEDPYFTDDGLSDSIAPETDSDALDIAFLQSSFTLAARDGWSRFSLVEAAKNAGLPLEVVRTHYPLKSMLLLRLGRLADESALRDDGAGTLREHLFDLLMRRLDVFQDYREGLRAVMHAVPYDPALGAILTGATLDSIRWVADAAGLDCTGLGGVWRINALGAVWGHALRAWEKDESPDLGSTMAALDTALNKAERFGILKASARRKLEDATRSSGLPDHELELES</sequence>
<evidence type="ECO:0000313" key="2">
    <source>
        <dbReference type="Proteomes" id="UP000321230"/>
    </source>
</evidence>